<gene>
    <name evidence="1" type="ORF">GCM10007877_04970</name>
</gene>
<dbReference type="AlphaFoldDB" id="A0AA37WKC3"/>
<organism evidence="1 2">
    <name type="scientific">Marinibactrum halimedae</name>
    <dbReference type="NCBI Taxonomy" id="1444977"/>
    <lineage>
        <taxon>Bacteria</taxon>
        <taxon>Pseudomonadati</taxon>
        <taxon>Pseudomonadota</taxon>
        <taxon>Gammaproteobacteria</taxon>
        <taxon>Cellvibrionales</taxon>
        <taxon>Cellvibrionaceae</taxon>
        <taxon>Marinibactrum</taxon>
    </lineage>
</organism>
<dbReference type="EMBL" id="BSPD01000019">
    <property type="protein sequence ID" value="GLS24783.1"/>
    <property type="molecule type" value="Genomic_DNA"/>
</dbReference>
<sequence>MNINEIENYLNSGSTKSICIDRRLSDTYEGFVRDLVIKRDQTLSVEYNTYGYDEGGLVLLLKYENFELLIKSIECYLGLKLTEWMNVNKSGYYPDNPKIVDFDVSGRLLKQHLFDHEIDFPKGWMNMELPSDYWAGIYNRRIKVQ</sequence>
<evidence type="ECO:0000313" key="2">
    <source>
        <dbReference type="Proteomes" id="UP001156870"/>
    </source>
</evidence>
<comment type="caution">
    <text evidence="1">The sequence shown here is derived from an EMBL/GenBank/DDBJ whole genome shotgun (WGS) entry which is preliminary data.</text>
</comment>
<reference evidence="1 2" key="1">
    <citation type="journal article" date="2014" name="Int. J. Syst. Evol. Microbiol.">
        <title>Complete genome sequence of Corynebacterium casei LMG S-19264T (=DSM 44701T), isolated from a smear-ripened cheese.</title>
        <authorList>
            <consortium name="US DOE Joint Genome Institute (JGI-PGF)"/>
            <person name="Walter F."/>
            <person name="Albersmeier A."/>
            <person name="Kalinowski J."/>
            <person name="Ruckert C."/>
        </authorList>
    </citation>
    <scope>NUCLEOTIDE SEQUENCE [LARGE SCALE GENOMIC DNA]</scope>
    <source>
        <strain evidence="1 2">NBRC 110095</strain>
    </source>
</reference>
<accession>A0AA37WKC3</accession>
<name>A0AA37WKC3_9GAMM</name>
<dbReference type="Proteomes" id="UP001156870">
    <property type="component" value="Unassembled WGS sequence"/>
</dbReference>
<keyword evidence="2" id="KW-1185">Reference proteome</keyword>
<protein>
    <submittedName>
        <fullName evidence="1">Uncharacterized protein</fullName>
    </submittedName>
</protein>
<evidence type="ECO:0000313" key="1">
    <source>
        <dbReference type="EMBL" id="GLS24783.1"/>
    </source>
</evidence>
<dbReference type="RefSeq" id="WP_232595571.1">
    <property type="nucleotide sequence ID" value="NZ_BSPD01000019.1"/>
</dbReference>
<proteinExistence type="predicted"/>